<keyword evidence="1" id="KW-1133">Transmembrane helix</keyword>
<comment type="caution">
    <text evidence="2">The sequence shown here is derived from an EMBL/GenBank/DDBJ whole genome shotgun (WGS) entry which is preliminary data.</text>
</comment>
<name>A0A443S7X8_9ACAR</name>
<sequence length="143" mass="15913">MLPVENGFEKVTVNGLDQISHTICRYHHHGMSNIYIGVFIFLALLTVIVAIVCVISIIKIKSNKRLNCERLPSSEQVNDVPTASTSTSNNNVGISRDLSNLPPIGSAEAEFQNDFIPVFPMRQLEPCPEKNTTALQLQYNSER</sequence>
<keyword evidence="1" id="KW-0472">Membrane</keyword>
<feature type="transmembrane region" description="Helical" evidence="1">
    <location>
        <begin position="34"/>
        <end position="58"/>
    </location>
</feature>
<dbReference type="Proteomes" id="UP000288716">
    <property type="component" value="Unassembled WGS sequence"/>
</dbReference>
<accession>A0A443S7X8</accession>
<proteinExistence type="predicted"/>
<dbReference type="AlphaFoldDB" id="A0A443S7X8"/>
<reference evidence="2 3" key="1">
    <citation type="journal article" date="2018" name="Gigascience">
        <title>Genomes of trombidid mites reveal novel predicted allergens and laterally-transferred genes associated with secondary metabolism.</title>
        <authorList>
            <person name="Dong X."/>
            <person name="Chaisiri K."/>
            <person name="Xia D."/>
            <person name="Armstrong S.D."/>
            <person name="Fang Y."/>
            <person name="Donnelly M.J."/>
            <person name="Kadowaki T."/>
            <person name="McGarry J.W."/>
            <person name="Darby A.C."/>
            <person name="Makepeace B.L."/>
        </authorList>
    </citation>
    <scope>NUCLEOTIDE SEQUENCE [LARGE SCALE GENOMIC DNA]</scope>
    <source>
        <strain evidence="2">UoL-UT</strain>
    </source>
</reference>
<protein>
    <submittedName>
        <fullName evidence="2">Uncharacterized protein</fullName>
    </submittedName>
</protein>
<evidence type="ECO:0000256" key="1">
    <source>
        <dbReference type="SAM" id="Phobius"/>
    </source>
</evidence>
<organism evidence="2 3">
    <name type="scientific">Leptotrombidium deliense</name>
    <dbReference type="NCBI Taxonomy" id="299467"/>
    <lineage>
        <taxon>Eukaryota</taxon>
        <taxon>Metazoa</taxon>
        <taxon>Ecdysozoa</taxon>
        <taxon>Arthropoda</taxon>
        <taxon>Chelicerata</taxon>
        <taxon>Arachnida</taxon>
        <taxon>Acari</taxon>
        <taxon>Acariformes</taxon>
        <taxon>Trombidiformes</taxon>
        <taxon>Prostigmata</taxon>
        <taxon>Anystina</taxon>
        <taxon>Parasitengona</taxon>
        <taxon>Trombiculoidea</taxon>
        <taxon>Trombiculidae</taxon>
        <taxon>Leptotrombidium</taxon>
    </lineage>
</organism>
<dbReference type="VEuPathDB" id="VectorBase:LDEU008427"/>
<evidence type="ECO:0000313" key="3">
    <source>
        <dbReference type="Proteomes" id="UP000288716"/>
    </source>
</evidence>
<dbReference type="OrthoDB" id="6510657at2759"/>
<gene>
    <name evidence="2" type="ORF">B4U80_01829</name>
</gene>
<keyword evidence="3" id="KW-1185">Reference proteome</keyword>
<dbReference type="EMBL" id="NCKV01006150">
    <property type="protein sequence ID" value="RWS23613.1"/>
    <property type="molecule type" value="Genomic_DNA"/>
</dbReference>
<keyword evidence="1" id="KW-0812">Transmembrane</keyword>
<evidence type="ECO:0000313" key="2">
    <source>
        <dbReference type="EMBL" id="RWS23613.1"/>
    </source>
</evidence>